<accession>A0A8J2LP89</accession>
<protein>
    <submittedName>
        <fullName evidence="1">Uncharacterized protein</fullName>
    </submittedName>
</protein>
<sequence>MSETYCRRLTFSTLVIQFYCMLGATYPLPDLGTSCIGVLQHGQVYDYGVLMGNILIQTTEHILTQLKNPRKTWGKASIRSFAKWGTSHWPSTRRARSASTLLRST</sequence>
<dbReference type="AlphaFoldDB" id="A0A8J2LP89"/>
<organism evidence="1 2">
    <name type="scientific">Allacma fusca</name>
    <dbReference type="NCBI Taxonomy" id="39272"/>
    <lineage>
        <taxon>Eukaryota</taxon>
        <taxon>Metazoa</taxon>
        <taxon>Ecdysozoa</taxon>
        <taxon>Arthropoda</taxon>
        <taxon>Hexapoda</taxon>
        <taxon>Collembola</taxon>
        <taxon>Symphypleona</taxon>
        <taxon>Sminthuridae</taxon>
        <taxon>Allacma</taxon>
    </lineage>
</organism>
<evidence type="ECO:0000313" key="1">
    <source>
        <dbReference type="EMBL" id="CAG7834926.1"/>
    </source>
</evidence>
<evidence type="ECO:0000313" key="2">
    <source>
        <dbReference type="Proteomes" id="UP000708208"/>
    </source>
</evidence>
<gene>
    <name evidence="1" type="ORF">AFUS01_LOCUS44365</name>
</gene>
<name>A0A8J2LP89_9HEXA</name>
<reference evidence="1" key="1">
    <citation type="submission" date="2021-06" db="EMBL/GenBank/DDBJ databases">
        <authorList>
            <person name="Hodson N. C."/>
            <person name="Mongue J. A."/>
            <person name="Jaron S. K."/>
        </authorList>
    </citation>
    <scope>NUCLEOTIDE SEQUENCE</scope>
</reference>
<dbReference type="EMBL" id="CAJVCH010570436">
    <property type="protein sequence ID" value="CAG7834926.1"/>
    <property type="molecule type" value="Genomic_DNA"/>
</dbReference>
<keyword evidence="2" id="KW-1185">Reference proteome</keyword>
<dbReference type="Proteomes" id="UP000708208">
    <property type="component" value="Unassembled WGS sequence"/>
</dbReference>
<proteinExistence type="predicted"/>
<comment type="caution">
    <text evidence="1">The sequence shown here is derived from an EMBL/GenBank/DDBJ whole genome shotgun (WGS) entry which is preliminary data.</text>
</comment>